<keyword evidence="1" id="KW-0547">Nucleotide-binding</keyword>
<evidence type="ECO:0000256" key="1">
    <source>
        <dbReference type="ARBA" id="ARBA00022741"/>
    </source>
</evidence>
<dbReference type="GO" id="GO:0000166">
    <property type="term" value="F:nucleotide binding"/>
    <property type="evidence" value="ECO:0007669"/>
    <property type="project" value="UniProtKB-KW"/>
</dbReference>
<keyword evidence="2" id="KW-0143">Chaperone</keyword>
<keyword evidence="5" id="KW-1185">Reference proteome</keyword>
<sequence>MDLKRLFAFTEVLLVRIGDALLRYQGVLAIVDEPRCLVLQRGLYSSGRDGEWEAGEAHGNVLMFIGDDLPEDEIREVFAEVIGQP</sequence>
<reference evidence="4" key="1">
    <citation type="submission" date="2020-07" db="EMBL/GenBank/DDBJ databases">
        <title>Pseudomonas chaetoceroseae sp. nov., a new member of the Pseudomonas oleovorans group isolated from a culture of Chaetoceros calcitrans.</title>
        <authorList>
            <person name="Girard L."/>
            <person name="Lood C."/>
            <person name="De Mot R."/>
            <person name="Baudart J."/>
        </authorList>
    </citation>
    <scope>NUCLEOTIDE SEQUENCE</scope>
    <source>
        <strain evidence="4">536</strain>
    </source>
</reference>
<dbReference type="AlphaFoldDB" id="A0A931CYH9"/>
<accession>A0A931CYH9</accession>
<gene>
    <name evidence="4" type="ORF">H3221_03245</name>
</gene>
<dbReference type="Gene3D" id="3.30.1220.10">
    <property type="entry name" value="CobW-like, C-terminal domain"/>
    <property type="match status" value="1"/>
</dbReference>
<evidence type="ECO:0000313" key="4">
    <source>
        <dbReference type="EMBL" id="MBG0834124.1"/>
    </source>
</evidence>
<name>A0A931CYH9_9PSED</name>
<dbReference type="Pfam" id="PF07683">
    <property type="entry name" value="CobW_C"/>
    <property type="match status" value="1"/>
</dbReference>
<dbReference type="SUPFAM" id="SSF90002">
    <property type="entry name" value="Hypothetical protein YjiA, C-terminal domain"/>
    <property type="match status" value="1"/>
</dbReference>
<organism evidence="4 5">
    <name type="scientific">Pseudomonas chaetocerotis</name>
    <dbReference type="NCBI Taxonomy" id="2758695"/>
    <lineage>
        <taxon>Bacteria</taxon>
        <taxon>Pseudomonadati</taxon>
        <taxon>Pseudomonadota</taxon>
        <taxon>Gammaproteobacteria</taxon>
        <taxon>Pseudomonadales</taxon>
        <taxon>Pseudomonadaceae</taxon>
        <taxon>Pseudomonas</taxon>
    </lineage>
</organism>
<protein>
    <submittedName>
        <fullName evidence="4">GTP-binding protein</fullName>
    </submittedName>
</protein>
<dbReference type="InterPro" id="IPR036627">
    <property type="entry name" value="CobW-likC_sf"/>
</dbReference>
<feature type="domain" description="CobW C-terminal" evidence="3">
    <location>
        <begin position="2"/>
        <end position="80"/>
    </location>
</feature>
<dbReference type="Proteomes" id="UP000596932">
    <property type="component" value="Unassembled WGS sequence"/>
</dbReference>
<dbReference type="InterPro" id="IPR011629">
    <property type="entry name" value="CobW-like_C"/>
</dbReference>
<dbReference type="EMBL" id="JACFYX010000002">
    <property type="protein sequence ID" value="MBG0834124.1"/>
    <property type="molecule type" value="Genomic_DNA"/>
</dbReference>
<evidence type="ECO:0000259" key="3">
    <source>
        <dbReference type="Pfam" id="PF07683"/>
    </source>
</evidence>
<evidence type="ECO:0000313" key="5">
    <source>
        <dbReference type="Proteomes" id="UP000596932"/>
    </source>
</evidence>
<evidence type="ECO:0000256" key="2">
    <source>
        <dbReference type="ARBA" id="ARBA00023186"/>
    </source>
</evidence>
<comment type="caution">
    <text evidence="4">The sequence shown here is derived from an EMBL/GenBank/DDBJ whole genome shotgun (WGS) entry which is preliminary data.</text>
</comment>
<proteinExistence type="predicted"/>